<feature type="transmembrane region" description="Helical" evidence="5">
    <location>
        <begin position="6"/>
        <end position="26"/>
    </location>
</feature>
<keyword evidence="3 5" id="KW-1133">Transmembrane helix</keyword>
<evidence type="ECO:0000256" key="4">
    <source>
        <dbReference type="ARBA" id="ARBA00023136"/>
    </source>
</evidence>
<dbReference type="EMBL" id="JANFXK010000006">
    <property type="protein sequence ID" value="MCQ4636523.1"/>
    <property type="molecule type" value="Genomic_DNA"/>
</dbReference>
<comment type="caution">
    <text evidence="6">The sequence shown here is derived from an EMBL/GenBank/DDBJ whole genome shotgun (WGS) entry which is preliminary data.</text>
</comment>
<sequence>MKEVFIDSAVLGVLITIGAFQLGMFLKRKLKWSLLNPVLVATALIIPALLLLDIDYRVYEEGAKYITYLLTPATICLAVPLYEQIEVLKKNALAILAGIFSGVLTSMLCILGFALLFKLDHQLYVTLLPKSITTAMGIGVSQELGGIVTITVMTIIVTGIIGNILADAIFKVFRIRHPVAKGASIGTAAHVIGTSRAVELGEIEGAMSGLAIAVAGLMTVGASAVFSLFL</sequence>
<evidence type="ECO:0000313" key="7">
    <source>
        <dbReference type="Proteomes" id="UP001524502"/>
    </source>
</evidence>
<feature type="transmembrane region" description="Helical" evidence="5">
    <location>
        <begin position="210"/>
        <end position="229"/>
    </location>
</feature>
<evidence type="ECO:0000256" key="3">
    <source>
        <dbReference type="ARBA" id="ARBA00022989"/>
    </source>
</evidence>
<feature type="transmembrane region" description="Helical" evidence="5">
    <location>
        <begin position="94"/>
        <end position="117"/>
    </location>
</feature>
<evidence type="ECO:0000313" key="6">
    <source>
        <dbReference type="EMBL" id="MCQ4636523.1"/>
    </source>
</evidence>
<organism evidence="6 7">
    <name type="scientific">Anaerovorax odorimutans</name>
    <dbReference type="NCBI Taxonomy" id="109327"/>
    <lineage>
        <taxon>Bacteria</taxon>
        <taxon>Bacillati</taxon>
        <taxon>Bacillota</taxon>
        <taxon>Clostridia</taxon>
        <taxon>Peptostreptococcales</taxon>
        <taxon>Anaerovoracaceae</taxon>
        <taxon>Anaerovorax</taxon>
    </lineage>
</organism>
<gene>
    <name evidence="6" type="ORF">NE619_07260</name>
</gene>
<name>A0ABT1RMV8_9FIRM</name>
<dbReference type="Proteomes" id="UP001524502">
    <property type="component" value="Unassembled WGS sequence"/>
</dbReference>
<dbReference type="RefSeq" id="WP_256131718.1">
    <property type="nucleotide sequence ID" value="NZ_JANFXK010000006.1"/>
</dbReference>
<feature type="transmembrane region" description="Helical" evidence="5">
    <location>
        <begin position="38"/>
        <end position="59"/>
    </location>
</feature>
<evidence type="ECO:0000256" key="5">
    <source>
        <dbReference type="SAM" id="Phobius"/>
    </source>
</evidence>
<evidence type="ECO:0000256" key="1">
    <source>
        <dbReference type="ARBA" id="ARBA00004141"/>
    </source>
</evidence>
<feature type="transmembrane region" description="Helical" evidence="5">
    <location>
        <begin position="144"/>
        <end position="166"/>
    </location>
</feature>
<protein>
    <submittedName>
        <fullName evidence="6">LrgB family protein</fullName>
    </submittedName>
</protein>
<comment type="subcellular location">
    <subcellularLocation>
        <location evidence="1">Membrane</location>
        <topology evidence="1">Multi-pass membrane protein</topology>
    </subcellularLocation>
</comment>
<feature type="transmembrane region" description="Helical" evidence="5">
    <location>
        <begin position="65"/>
        <end position="82"/>
    </location>
</feature>
<keyword evidence="2 5" id="KW-0812">Transmembrane</keyword>
<dbReference type="PANTHER" id="PTHR30249">
    <property type="entry name" value="PUTATIVE SEROTONIN TRANSPORTER"/>
    <property type="match status" value="1"/>
</dbReference>
<dbReference type="Pfam" id="PF04172">
    <property type="entry name" value="LrgB"/>
    <property type="match status" value="1"/>
</dbReference>
<dbReference type="InterPro" id="IPR007300">
    <property type="entry name" value="CidB/LrgB"/>
</dbReference>
<proteinExistence type="predicted"/>
<evidence type="ECO:0000256" key="2">
    <source>
        <dbReference type="ARBA" id="ARBA00022692"/>
    </source>
</evidence>
<keyword evidence="7" id="KW-1185">Reference proteome</keyword>
<accession>A0ABT1RMV8</accession>
<keyword evidence="4 5" id="KW-0472">Membrane</keyword>
<reference evidence="6 7" key="1">
    <citation type="submission" date="2022-06" db="EMBL/GenBank/DDBJ databases">
        <title>Isolation of gut microbiota from human fecal samples.</title>
        <authorList>
            <person name="Pamer E.G."/>
            <person name="Barat B."/>
            <person name="Waligurski E."/>
            <person name="Medina S."/>
            <person name="Paddock L."/>
            <person name="Mostad J."/>
        </authorList>
    </citation>
    <scope>NUCLEOTIDE SEQUENCE [LARGE SCALE GENOMIC DNA]</scope>
    <source>
        <strain evidence="6 7">SL.3.17</strain>
    </source>
</reference>
<dbReference type="PANTHER" id="PTHR30249:SF0">
    <property type="entry name" value="PLASTIDAL GLYCOLATE_GLYCERATE TRANSLOCATOR 1, CHLOROPLASTIC"/>
    <property type="match status" value="1"/>
</dbReference>